<gene>
    <name evidence="4" type="ORF">SU48_08445</name>
</gene>
<keyword evidence="2" id="KW-0012">Acyltransferase</keyword>
<dbReference type="GO" id="GO:0016747">
    <property type="term" value="F:acyltransferase activity, transferring groups other than amino-acyl groups"/>
    <property type="evidence" value="ECO:0007669"/>
    <property type="project" value="InterPro"/>
</dbReference>
<dbReference type="PROSITE" id="PS51186">
    <property type="entry name" value="GNAT"/>
    <property type="match status" value="1"/>
</dbReference>
<evidence type="ECO:0000259" key="3">
    <source>
        <dbReference type="PROSITE" id="PS51186"/>
    </source>
</evidence>
<proteinExistence type="predicted"/>
<dbReference type="RefSeq" id="WP_064014869.1">
    <property type="nucleotide sequence ID" value="NZ_CP011387.1"/>
</dbReference>
<dbReference type="AlphaFoldDB" id="A0A172T9V8"/>
<dbReference type="InterPro" id="IPR000182">
    <property type="entry name" value="GNAT_dom"/>
</dbReference>
<dbReference type="OrthoDB" id="9792929at2"/>
<evidence type="ECO:0000256" key="2">
    <source>
        <dbReference type="ARBA" id="ARBA00023315"/>
    </source>
</evidence>
<sequence length="167" mass="18947">MTIDIRAARPADFEQLKPMLLDMGFVDDESGLARRFAASCQAETYGVLVAELEEDGQHKLVGYAFLHDYGSHLRSGDMHRTAKLDDLYTLPDFRRRGIARQLMKAAEAWAKTRPLRYIFWYANIGEAGTAYRQMGYKAADAGQEGFLFFEIDFGEENTRTPHPTRGS</sequence>
<dbReference type="KEGG" id="dpu:SU48_08445"/>
<evidence type="ECO:0000313" key="5">
    <source>
        <dbReference type="Proteomes" id="UP000077363"/>
    </source>
</evidence>
<dbReference type="PANTHER" id="PTHR43877">
    <property type="entry name" value="AMINOALKYLPHOSPHONATE N-ACETYLTRANSFERASE-RELATED-RELATED"/>
    <property type="match status" value="1"/>
</dbReference>
<dbReference type="InterPro" id="IPR016181">
    <property type="entry name" value="Acyl_CoA_acyltransferase"/>
</dbReference>
<dbReference type="EMBL" id="CP011387">
    <property type="protein sequence ID" value="ANE43800.1"/>
    <property type="molecule type" value="Genomic_DNA"/>
</dbReference>
<evidence type="ECO:0000313" key="4">
    <source>
        <dbReference type="EMBL" id="ANE43800.1"/>
    </source>
</evidence>
<dbReference type="Proteomes" id="UP000077363">
    <property type="component" value="Chromosome"/>
</dbReference>
<reference evidence="4 5" key="1">
    <citation type="submission" date="2015-01" db="EMBL/GenBank/DDBJ databases">
        <title>Deinococcus puniceus/DY1/ whole genome sequencing.</title>
        <authorList>
            <person name="Kim M.K."/>
            <person name="Srinivasan S."/>
            <person name="Lee J.-J."/>
        </authorList>
    </citation>
    <scope>NUCLEOTIDE SEQUENCE [LARGE SCALE GENOMIC DNA]</scope>
    <source>
        <strain evidence="4 5">DY1</strain>
    </source>
</reference>
<name>A0A172T9V8_9DEIO</name>
<dbReference type="PATRIC" id="fig|1182568.3.peg.1756"/>
<dbReference type="Gene3D" id="3.40.630.30">
    <property type="match status" value="1"/>
</dbReference>
<evidence type="ECO:0000256" key="1">
    <source>
        <dbReference type="ARBA" id="ARBA00022679"/>
    </source>
</evidence>
<keyword evidence="5" id="KW-1185">Reference proteome</keyword>
<dbReference type="PANTHER" id="PTHR43877:SF1">
    <property type="entry name" value="ACETYLTRANSFERASE"/>
    <property type="match status" value="1"/>
</dbReference>
<keyword evidence="1 4" id="KW-0808">Transferase</keyword>
<dbReference type="CDD" id="cd04301">
    <property type="entry name" value="NAT_SF"/>
    <property type="match status" value="1"/>
</dbReference>
<dbReference type="STRING" id="1182568.SU48_08445"/>
<dbReference type="SUPFAM" id="SSF55729">
    <property type="entry name" value="Acyl-CoA N-acyltransferases (Nat)"/>
    <property type="match status" value="1"/>
</dbReference>
<feature type="domain" description="N-acetyltransferase" evidence="3">
    <location>
        <begin position="3"/>
        <end position="160"/>
    </location>
</feature>
<accession>A0A172T9V8</accession>
<dbReference type="Pfam" id="PF00583">
    <property type="entry name" value="Acetyltransf_1"/>
    <property type="match status" value="1"/>
</dbReference>
<protein>
    <submittedName>
        <fullName evidence="4">Aminoglycoside acetyltransferase</fullName>
    </submittedName>
</protein>
<dbReference type="InterPro" id="IPR050832">
    <property type="entry name" value="Bact_Acetyltransf"/>
</dbReference>
<organism evidence="4 5">
    <name type="scientific">Deinococcus puniceus</name>
    <dbReference type="NCBI Taxonomy" id="1182568"/>
    <lineage>
        <taxon>Bacteria</taxon>
        <taxon>Thermotogati</taxon>
        <taxon>Deinococcota</taxon>
        <taxon>Deinococci</taxon>
        <taxon>Deinococcales</taxon>
        <taxon>Deinococcaceae</taxon>
        <taxon>Deinococcus</taxon>
    </lineage>
</organism>